<dbReference type="PANTHER" id="PTHR13924">
    <property type="entry name" value="TRANSFORMING ACIDIC COILED-COIL CONTAINING PROTEIN 1/2"/>
    <property type="match status" value="1"/>
</dbReference>
<dbReference type="GO" id="GO:0007097">
    <property type="term" value="P:nuclear migration"/>
    <property type="evidence" value="ECO:0007669"/>
    <property type="project" value="TreeGrafter"/>
</dbReference>
<dbReference type="EMBL" id="UYWX01020982">
    <property type="protein sequence ID" value="VDM34583.1"/>
    <property type="molecule type" value="Genomic_DNA"/>
</dbReference>
<evidence type="ECO:0000313" key="10">
    <source>
        <dbReference type="EMBL" id="VDM34583.1"/>
    </source>
</evidence>
<dbReference type="Proteomes" id="UP000274429">
    <property type="component" value="Unassembled WGS sequence"/>
</dbReference>
<evidence type="ECO:0000256" key="1">
    <source>
        <dbReference type="ARBA" id="ARBA00004245"/>
    </source>
</evidence>
<proteinExistence type="inferred from homology"/>
<evidence type="ECO:0000256" key="5">
    <source>
        <dbReference type="ARBA" id="ARBA00023054"/>
    </source>
</evidence>
<gene>
    <name evidence="10" type="ORF">TTAC_LOCUS9690</name>
</gene>
<dbReference type="GO" id="GO:0005737">
    <property type="term" value="C:cytoplasm"/>
    <property type="evidence" value="ECO:0007669"/>
    <property type="project" value="TreeGrafter"/>
</dbReference>
<evidence type="ECO:0000256" key="3">
    <source>
        <dbReference type="ARBA" id="ARBA00022490"/>
    </source>
</evidence>
<feature type="domain" description="Transforming acidic coiled-coil-containing protein C-terminal" evidence="9">
    <location>
        <begin position="83"/>
        <end position="250"/>
    </location>
</feature>
<evidence type="ECO:0000259" key="9">
    <source>
        <dbReference type="Pfam" id="PF05010"/>
    </source>
</evidence>
<feature type="coiled-coil region" evidence="7">
    <location>
        <begin position="101"/>
        <end position="135"/>
    </location>
</feature>
<evidence type="ECO:0000256" key="6">
    <source>
        <dbReference type="ARBA" id="ARBA00023212"/>
    </source>
</evidence>
<dbReference type="PANTHER" id="PTHR13924:SF10">
    <property type="entry name" value="TRANSFORMING ACIDIC COILED-COIL PROTEIN, ISOFORM K"/>
    <property type="match status" value="1"/>
</dbReference>
<protein>
    <submittedName>
        <fullName evidence="12">TACC_C domain-containing protein</fullName>
    </submittedName>
</protein>
<dbReference type="GO" id="GO:0005856">
    <property type="term" value="C:cytoskeleton"/>
    <property type="evidence" value="ECO:0007669"/>
    <property type="project" value="UniProtKB-SubCell"/>
</dbReference>
<dbReference type="GO" id="GO:0007052">
    <property type="term" value="P:mitotic spindle organization"/>
    <property type="evidence" value="ECO:0007669"/>
    <property type="project" value="InterPro"/>
</dbReference>
<dbReference type="InterPro" id="IPR039915">
    <property type="entry name" value="TACC"/>
</dbReference>
<evidence type="ECO:0000313" key="12">
    <source>
        <dbReference type="WBParaSite" id="TTAC_0000970501-mRNA-1"/>
    </source>
</evidence>
<dbReference type="STRING" id="6205.A0A0R3X830"/>
<reference evidence="12" key="1">
    <citation type="submission" date="2017-02" db="UniProtKB">
        <authorList>
            <consortium name="WormBaseParasite"/>
        </authorList>
    </citation>
    <scope>IDENTIFICATION</scope>
</reference>
<keyword evidence="5 7" id="KW-0175">Coiled coil</keyword>
<keyword evidence="6" id="KW-0206">Cytoskeleton</keyword>
<evidence type="ECO:0000256" key="7">
    <source>
        <dbReference type="SAM" id="Coils"/>
    </source>
</evidence>
<dbReference type="Pfam" id="PF05010">
    <property type="entry name" value="TACC_C"/>
    <property type="match status" value="1"/>
</dbReference>
<evidence type="ECO:0000256" key="2">
    <source>
        <dbReference type="ARBA" id="ARBA00009423"/>
    </source>
</evidence>
<keyword evidence="11" id="KW-1185">Reference proteome</keyword>
<comment type="subcellular location">
    <subcellularLocation>
        <location evidence="1">Cytoplasm</location>
        <location evidence="1">Cytoskeleton</location>
    </subcellularLocation>
</comment>
<reference evidence="10 11" key="2">
    <citation type="submission" date="2018-11" db="EMBL/GenBank/DDBJ databases">
        <authorList>
            <consortium name="Pathogen Informatics"/>
        </authorList>
    </citation>
    <scope>NUCLEOTIDE SEQUENCE [LARGE SCALE GENOMIC DNA]</scope>
</reference>
<sequence>MLIVYANITSLARLAPSAETLASSNADITPLSNFSAKEQSVDGQFTRESRSRRNSNSSAATFDLASGNPSLLPEVESEAPLSTDEELTSLRADKEHLTTIVADMQRCIAEYERSLRQLAEEKARAEESAKESVIDIISERDQAIEEISTIEKAFGDLHRRFEKSKQIIEGFKSNEEALKRTAQEYQEQLKRQEQRYQALKVHAEQQITKIAEETERTKRANEDEVTRLRAAIKRSELRIHSLESQLEQKVYLFNSPPFFQLLRISIPRPEHLDWTLVRENTELTKICDELLSKYGDK</sequence>
<name>A0A0R3X830_HYDTA</name>
<evidence type="ECO:0000313" key="11">
    <source>
        <dbReference type="Proteomes" id="UP000274429"/>
    </source>
</evidence>
<keyword evidence="4" id="KW-0597">Phosphoprotein</keyword>
<comment type="similarity">
    <text evidence="2">Belongs to the TACC family.</text>
</comment>
<keyword evidence="3" id="KW-0963">Cytoplasm</keyword>
<dbReference type="OrthoDB" id="10255048at2759"/>
<dbReference type="AlphaFoldDB" id="A0A0R3X830"/>
<dbReference type="InterPro" id="IPR007707">
    <property type="entry name" value="TACC_C"/>
</dbReference>
<accession>A0A0R3X830</accession>
<evidence type="ECO:0000256" key="4">
    <source>
        <dbReference type="ARBA" id="ARBA00022553"/>
    </source>
</evidence>
<dbReference type="Gene3D" id="1.20.5.1700">
    <property type="match status" value="2"/>
</dbReference>
<organism evidence="12">
    <name type="scientific">Hydatigena taeniaeformis</name>
    <name type="common">Feline tapeworm</name>
    <name type="synonym">Taenia taeniaeformis</name>
    <dbReference type="NCBI Taxonomy" id="6205"/>
    <lineage>
        <taxon>Eukaryota</taxon>
        <taxon>Metazoa</taxon>
        <taxon>Spiralia</taxon>
        <taxon>Lophotrochozoa</taxon>
        <taxon>Platyhelminthes</taxon>
        <taxon>Cestoda</taxon>
        <taxon>Eucestoda</taxon>
        <taxon>Cyclophyllidea</taxon>
        <taxon>Taeniidae</taxon>
        <taxon>Hydatigera</taxon>
    </lineage>
</organism>
<feature type="coiled-coil region" evidence="7">
    <location>
        <begin position="168"/>
        <end position="245"/>
    </location>
</feature>
<feature type="region of interest" description="Disordered" evidence="8">
    <location>
        <begin position="37"/>
        <end position="83"/>
    </location>
</feature>
<evidence type="ECO:0000256" key="8">
    <source>
        <dbReference type="SAM" id="MobiDB-lite"/>
    </source>
</evidence>
<dbReference type="WBParaSite" id="TTAC_0000970501-mRNA-1">
    <property type="protein sequence ID" value="TTAC_0000970501-mRNA-1"/>
    <property type="gene ID" value="TTAC_0000970501"/>
</dbReference>